<gene>
    <name evidence="1" type="ORF">CCHLO57077_00004728</name>
</gene>
<evidence type="ECO:0000313" key="2">
    <source>
        <dbReference type="Proteomes" id="UP001160390"/>
    </source>
</evidence>
<comment type="caution">
    <text evidence="1">The sequence shown here is derived from an EMBL/GenBank/DDBJ whole genome shotgun (WGS) entry which is preliminary data.</text>
</comment>
<name>A0AA35LYA8_9HYPO</name>
<protein>
    <submittedName>
        <fullName evidence="1">Uncharacterized protein</fullName>
    </submittedName>
</protein>
<dbReference type="EMBL" id="CABFNP030000754">
    <property type="protein sequence ID" value="CAI6083994.1"/>
    <property type="molecule type" value="Genomic_DNA"/>
</dbReference>
<reference evidence="1" key="1">
    <citation type="submission" date="2023-01" db="EMBL/GenBank/DDBJ databases">
        <authorList>
            <person name="Piombo E."/>
        </authorList>
    </citation>
    <scope>NUCLEOTIDE SEQUENCE</scope>
</reference>
<keyword evidence="2" id="KW-1185">Reference proteome</keyword>
<dbReference type="AlphaFoldDB" id="A0AA35LYA8"/>
<proteinExistence type="predicted"/>
<organism evidence="1 2">
    <name type="scientific">Clonostachys chloroleuca</name>
    <dbReference type="NCBI Taxonomy" id="1926264"/>
    <lineage>
        <taxon>Eukaryota</taxon>
        <taxon>Fungi</taxon>
        <taxon>Dikarya</taxon>
        <taxon>Ascomycota</taxon>
        <taxon>Pezizomycotina</taxon>
        <taxon>Sordariomycetes</taxon>
        <taxon>Hypocreomycetidae</taxon>
        <taxon>Hypocreales</taxon>
        <taxon>Bionectriaceae</taxon>
        <taxon>Clonostachys</taxon>
    </lineage>
</organism>
<accession>A0AA35LYA8</accession>
<sequence length="139" mass="15646">MVTGNSVPPKQRESKDNSTIVSQDAGLALPYRIGWALLPLDRVFTLFHELLKWGSIWTQCLRRFPAHMFSNRLENLEQAGNRLSFRVVLMPFAPRVLRRARLVESAATHCARFSAQGRDTNTATRLYLSAAARYAGPSS</sequence>
<dbReference type="Proteomes" id="UP001160390">
    <property type="component" value="Unassembled WGS sequence"/>
</dbReference>
<evidence type="ECO:0000313" key="1">
    <source>
        <dbReference type="EMBL" id="CAI6083994.1"/>
    </source>
</evidence>